<organism evidence="1 2">
    <name type="scientific">Lyngbya aestuarii BL J</name>
    <dbReference type="NCBI Taxonomy" id="1348334"/>
    <lineage>
        <taxon>Bacteria</taxon>
        <taxon>Bacillati</taxon>
        <taxon>Cyanobacteriota</taxon>
        <taxon>Cyanophyceae</taxon>
        <taxon>Oscillatoriophycideae</taxon>
        <taxon>Oscillatoriales</taxon>
        <taxon>Microcoleaceae</taxon>
        <taxon>Lyngbya</taxon>
    </lineage>
</organism>
<keyword evidence="2" id="KW-1185">Reference proteome</keyword>
<dbReference type="InterPro" id="IPR036513">
    <property type="entry name" value="STAS_dom_sf"/>
</dbReference>
<protein>
    <recommendedName>
        <fullName evidence="3">SpoIIAA-like family protein</fullName>
    </recommendedName>
</protein>
<dbReference type="Gene3D" id="3.40.50.10600">
    <property type="entry name" value="SpoIIaa-like domains"/>
    <property type="match status" value="1"/>
</dbReference>
<dbReference type="SUPFAM" id="SSF52091">
    <property type="entry name" value="SpoIIaa-like"/>
    <property type="match status" value="1"/>
</dbReference>
<dbReference type="AlphaFoldDB" id="U7QBY5"/>
<reference evidence="1 2" key="1">
    <citation type="journal article" date="2013" name="Front. Microbiol.">
        <title>Comparative genomic analyses of the cyanobacterium, Lyngbya aestuarii BL J, a powerful hydrogen producer.</title>
        <authorList>
            <person name="Kothari A."/>
            <person name="Vaughn M."/>
            <person name="Garcia-Pichel F."/>
        </authorList>
    </citation>
    <scope>NUCLEOTIDE SEQUENCE [LARGE SCALE GENOMIC DNA]</scope>
    <source>
        <strain evidence="1 2">BL J</strain>
    </source>
</reference>
<gene>
    <name evidence="1" type="ORF">M595_5347</name>
</gene>
<dbReference type="InterPro" id="IPR038396">
    <property type="entry name" value="SpoIIAA-like_sf"/>
</dbReference>
<proteinExistence type="predicted"/>
<name>U7QBY5_9CYAN</name>
<dbReference type="RefSeq" id="WP_023069051.1">
    <property type="nucleotide sequence ID" value="NZ_AUZM01000084.1"/>
</dbReference>
<accession>U7QBY5</accession>
<comment type="caution">
    <text evidence="1">The sequence shown here is derived from an EMBL/GenBank/DDBJ whole genome shotgun (WGS) entry which is preliminary data.</text>
</comment>
<evidence type="ECO:0008006" key="3">
    <source>
        <dbReference type="Google" id="ProtNLM"/>
    </source>
</evidence>
<dbReference type="Pfam" id="PF11964">
    <property type="entry name" value="SpoIIAA-like"/>
    <property type="match status" value="1"/>
</dbReference>
<dbReference type="InterPro" id="IPR021866">
    <property type="entry name" value="SpoIIAA-like"/>
</dbReference>
<dbReference type="EMBL" id="AUZM01000084">
    <property type="protein sequence ID" value="ERT04712.1"/>
    <property type="molecule type" value="Genomic_DNA"/>
</dbReference>
<evidence type="ECO:0000313" key="1">
    <source>
        <dbReference type="EMBL" id="ERT04712.1"/>
    </source>
</evidence>
<evidence type="ECO:0000313" key="2">
    <source>
        <dbReference type="Proteomes" id="UP000017127"/>
    </source>
</evidence>
<dbReference type="Proteomes" id="UP000017127">
    <property type="component" value="Unassembled WGS sequence"/>
</dbReference>
<dbReference type="OrthoDB" id="9811577at2"/>
<sequence length="119" mass="14248">MLELIPTGSDQVVGLHVQGKIETADFEKVIREIEDKLKLYPKLRIYAEIESFEGMSPEALWKDLKFTFQHLRDFEREAVVSDQRWLEKWSHFSNKLFSSIEVKYFHFDQKQQALEWVNL</sequence>